<evidence type="ECO:0008006" key="3">
    <source>
        <dbReference type="Google" id="ProtNLM"/>
    </source>
</evidence>
<feature type="transmembrane region" description="Helical" evidence="1">
    <location>
        <begin position="24"/>
        <end position="45"/>
    </location>
</feature>
<dbReference type="EMBL" id="LNQE01000914">
    <property type="protein sequence ID" value="KUG23254.1"/>
    <property type="molecule type" value="Genomic_DNA"/>
</dbReference>
<keyword evidence="1" id="KW-0472">Membrane</keyword>
<dbReference type="PANTHER" id="PTHR36443:SF1">
    <property type="entry name" value="BSR5223 PROTEIN"/>
    <property type="match status" value="1"/>
</dbReference>
<gene>
    <name evidence="2" type="ORF">ASZ90_006915</name>
</gene>
<evidence type="ECO:0000256" key="1">
    <source>
        <dbReference type="SAM" id="Phobius"/>
    </source>
</evidence>
<dbReference type="Pfam" id="PF11146">
    <property type="entry name" value="DUF2905"/>
    <property type="match status" value="1"/>
</dbReference>
<keyword evidence="1" id="KW-1133">Transmembrane helix</keyword>
<protein>
    <recommendedName>
        <fullName evidence="3">DUF2905 domain-containing protein</fullName>
    </recommendedName>
</protein>
<keyword evidence="1" id="KW-0812">Transmembrane</keyword>
<name>A0A0W8FQX2_9ZZZZ</name>
<sequence length="50" mass="5840">MILGRTGLFKLPGDFVFSGKSWKMYFPLTTSIVISLILTIIIWLINYFRK</sequence>
<accession>A0A0W8FQX2</accession>
<organism evidence="2">
    <name type="scientific">hydrocarbon metagenome</name>
    <dbReference type="NCBI Taxonomy" id="938273"/>
    <lineage>
        <taxon>unclassified sequences</taxon>
        <taxon>metagenomes</taxon>
        <taxon>ecological metagenomes</taxon>
    </lineage>
</organism>
<evidence type="ECO:0000313" key="2">
    <source>
        <dbReference type="EMBL" id="KUG23254.1"/>
    </source>
</evidence>
<dbReference type="InterPro" id="IPR021320">
    <property type="entry name" value="DUF2905"/>
</dbReference>
<reference evidence="2" key="1">
    <citation type="journal article" date="2015" name="Proc. Natl. Acad. Sci. U.S.A.">
        <title>Networks of energetic and metabolic interactions define dynamics in microbial communities.</title>
        <authorList>
            <person name="Embree M."/>
            <person name="Liu J.K."/>
            <person name="Al-Bassam M.M."/>
            <person name="Zengler K."/>
        </authorList>
    </citation>
    <scope>NUCLEOTIDE SEQUENCE</scope>
</reference>
<dbReference type="PANTHER" id="PTHR36443">
    <property type="entry name" value="BSR5223 PROTEIN"/>
    <property type="match status" value="1"/>
</dbReference>
<proteinExistence type="predicted"/>
<comment type="caution">
    <text evidence="2">The sequence shown here is derived from an EMBL/GenBank/DDBJ whole genome shotgun (WGS) entry which is preliminary data.</text>
</comment>
<dbReference type="AlphaFoldDB" id="A0A0W8FQX2"/>